<keyword evidence="2" id="KW-1185">Reference proteome</keyword>
<dbReference type="PANTHER" id="PTHR46148:SF52">
    <property type="entry name" value="OS04G0603800 PROTEIN"/>
    <property type="match status" value="1"/>
</dbReference>
<dbReference type="AlphaFoldDB" id="A0AAD5NNA5"/>
<dbReference type="SUPFAM" id="SSF54160">
    <property type="entry name" value="Chromo domain-like"/>
    <property type="match status" value="1"/>
</dbReference>
<protein>
    <recommendedName>
        <fullName evidence="3">Chromo domain-containing protein</fullName>
    </recommendedName>
</protein>
<reference evidence="1" key="2">
    <citation type="submission" date="2023-02" db="EMBL/GenBank/DDBJ databases">
        <authorList>
            <person name="Swenson N.G."/>
            <person name="Wegrzyn J.L."/>
            <person name="Mcevoy S.L."/>
        </authorList>
    </citation>
    <scope>NUCLEOTIDE SEQUENCE</scope>
    <source>
        <strain evidence="1">91603</strain>
        <tissue evidence="1">Leaf</tissue>
    </source>
</reference>
<reference evidence="1" key="1">
    <citation type="journal article" date="2022" name="Plant J.">
        <title>Strategies of tolerance reflected in two North American maple genomes.</title>
        <authorList>
            <person name="McEvoy S.L."/>
            <person name="Sezen U.U."/>
            <person name="Trouern-Trend A."/>
            <person name="McMahon S.M."/>
            <person name="Schaberg P.G."/>
            <person name="Yang J."/>
            <person name="Wegrzyn J.L."/>
            <person name="Swenson N.G."/>
        </authorList>
    </citation>
    <scope>NUCLEOTIDE SEQUENCE</scope>
    <source>
        <strain evidence="1">91603</strain>
    </source>
</reference>
<gene>
    <name evidence="1" type="ORF">LWI28_013232</name>
</gene>
<comment type="caution">
    <text evidence="1">The sequence shown here is derived from an EMBL/GenBank/DDBJ whole genome shotgun (WGS) entry which is preliminary data.</text>
</comment>
<dbReference type="InterPro" id="IPR016197">
    <property type="entry name" value="Chromo-like_dom_sf"/>
</dbReference>
<sequence length="241" mass="28134">MGRMCYDISNLGRFYNTFFREFGSHWFVDYAKSLFKLRQSGSSIYRRMATRIRDLNPSFRLSCFIGGLKKELMHDVKLLRPTIVQEAMSLLLSTDELVQTFALEQMLPDLEDCIVNLAISYQYHSWMDDLRRFEYVAYKLKLLEGCRIHPLFHVSCLKKHLGEQVSPTLVLPHVTDDGIVQEQPLAILERKLVKKCTSSGVDVLVHWKQHSTNDATWEDYYDQQVRFPDFIAQLEALSNTN</sequence>
<proteinExistence type="predicted"/>
<organism evidence="1 2">
    <name type="scientific">Acer negundo</name>
    <name type="common">Box elder</name>
    <dbReference type="NCBI Taxonomy" id="4023"/>
    <lineage>
        <taxon>Eukaryota</taxon>
        <taxon>Viridiplantae</taxon>
        <taxon>Streptophyta</taxon>
        <taxon>Embryophyta</taxon>
        <taxon>Tracheophyta</taxon>
        <taxon>Spermatophyta</taxon>
        <taxon>Magnoliopsida</taxon>
        <taxon>eudicotyledons</taxon>
        <taxon>Gunneridae</taxon>
        <taxon>Pentapetalae</taxon>
        <taxon>rosids</taxon>
        <taxon>malvids</taxon>
        <taxon>Sapindales</taxon>
        <taxon>Sapindaceae</taxon>
        <taxon>Hippocastanoideae</taxon>
        <taxon>Acereae</taxon>
        <taxon>Acer</taxon>
    </lineage>
</organism>
<name>A0AAD5NNA5_ACENE</name>
<evidence type="ECO:0000313" key="1">
    <source>
        <dbReference type="EMBL" id="KAI9169501.1"/>
    </source>
</evidence>
<dbReference type="Proteomes" id="UP001064489">
    <property type="component" value="Chromosome 7"/>
</dbReference>
<evidence type="ECO:0008006" key="3">
    <source>
        <dbReference type="Google" id="ProtNLM"/>
    </source>
</evidence>
<dbReference type="EMBL" id="JAJSOW010000104">
    <property type="protein sequence ID" value="KAI9169501.1"/>
    <property type="molecule type" value="Genomic_DNA"/>
</dbReference>
<dbReference type="PANTHER" id="PTHR46148">
    <property type="entry name" value="CHROMO DOMAIN-CONTAINING PROTEIN"/>
    <property type="match status" value="1"/>
</dbReference>
<accession>A0AAD5NNA5</accession>
<evidence type="ECO:0000313" key="2">
    <source>
        <dbReference type="Proteomes" id="UP001064489"/>
    </source>
</evidence>